<dbReference type="InterPro" id="IPR005561">
    <property type="entry name" value="ANTAR"/>
</dbReference>
<dbReference type="PROSITE" id="PS50110">
    <property type="entry name" value="RESPONSE_REGULATORY"/>
    <property type="match status" value="1"/>
</dbReference>
<gene>
    <name evidence="4" type="primary">pdtaR</name>
    <name evidence="4" type="ORF">Pla123a_46230</name>
</gene>
<organism evidence="4 5">
    <name type="scientific">Posidoniimonas polymericola</name>
    <dbReference type="NCBI Taxonomy" id="2528002"/>
    <lineage>
        <taxon>Bacteria</taxon>
        <taxon>Pseudomonadati</taxon>
        <taxon>Planctomycetota</taxon>
        <taxon>Planctomycetia</taxon>
        <taxon>Pirellulales</taxon>
        <taxon>Lacipirellulaceae</taxon>
        <taxon>Posidoniimonas</taxon>
    </lineage>
</organism>
<comment type="caution">
    <text evidence="4">The sequence shown here is derived from an EMBL/GenBank/DDBJ whole genome shotgun (WGS) entry which is preliminary data.</text>
</comment>
<dbReference type="SMART" id="SM00448">
    <property type="entry name" value="REC"/>
    <property type="match status" value="1"/>
</dbReference>
<dbReference type="GO" id="GO:0000160">
    <property type="term" value="P:phosphorelay signal transduction system"/>
    <property type="evidence" value="ECO:0007669"/>
    <property type="project" value="InterPro"/>
</dbReference>
<name>A0A5C5XXV2_9BACT</name>
<evidence type="ECO:0000259" key="2">
    <source>
        <dbReference type="PROSITE" id="PS50110"/>
    </source>
</evidence>
<evidence type="ECO:0000313" key="4">
    <source>
        <dbReference type="EMBL" id="TWT66735.1"/>
    </source>
</evidence>
<dbReference type="Proteomes" id="UP000318478">
    <property type="component" value="Unassembled WGS sequence"/>
</dbReference>
<dbReference type="Gene3D" id="1.10.10.10">
    <property type="entry name" value="Winged helix-like DNA-binding domain superfamily/Winged helix DNA-binding domain"/>
    <property type="match status" value="1"/>
</dbReference>
<protein>
    <submittedName>
        <fullName evidence="4">Putative transcriptional regulatory protein pdtaR</fullName>
    </submittedName>
</protein>
<dbReference type="Pfam" id="PF03861">
    <property type="entry name" value="ANTAR"/>
    <property type="match status" value="1"/>
</dbReference>
<dbReference type="GO" id="GO:0003723">
    <property type="term" value="F:RNA binding"/>
    <property type="evidence" value="ECO:0007669"/>
    <property type="project" value="InterPro"/>
</dbReference>
<dbReference type="PROSITE" id="PS50921">
    <property type="entry name" value="ANTAR"/>
    <property type="match status" value="1"/>
</dbReference>
<evidence type="ECO:0000256" key="1">
    <source>
        <dbReference type="PROSITE-ProRule" id="PRU00169"/>
    </source>
</evidence>
<dbReference type="EMBL" id="SJPO01000015">
    <property type="protein sequence ID" value="TWT66735.1"/>
    <property type="molecule type" value="Genomic_DNA"/>
</dbReference>
<feature type="domain" description="Response regulatory" evidence="2">
    <location>
        <begin position="9"/>
        <end position="123"/>
    </location>
</feature>
<dbReference type="PANTHER" id="PTHR43367:SF1">
    <property type="entry name" value="TWO-COMPONENT RESPONSE REGULATOR-LIKE APRR6-RELATED"/>
    <property type="match status" value="1"/>
</dbReference>
<evidence type="ECO:0000259" key="3">
    <source>
        <dbReference type="PROSITE" id="PS50921"/>
    </source>
</evidence>
<dbReference type="AlphaFoldDB" id="A0A5C5XXV2"/>
<accession>A0A5C5XXV2</accession>
<dbReference type="PANTHER" id="PTHR43367">
    <property type="match status" value="1"/>
</dbReference>
<dbReference type="CDD" id="cd00156">
    <property type="entry name" value="REC"/>
    <property type="match status" value="1"/>
</dbReference>
<dbReference type="InterPro" id="IPR001789">
    <property type="entry name" value="Sig_transdc_resp-reg_receiver"/>
</dbReference>
<dbReference type="SUPFAM" id="SSF52172">
    <property type="entry name" value="CheY-like"/>
    <property type="match status" value="1"/>
</dbReference>
<comment type="caution">
    <text evidence="1">Lacks conserved residue(s) required for the propagation of feature annotation.</text>
</comment>
<evidence type="ECO:0000313" key="5">
    <source>
        <dbReference type="Proteomes" id="UP000318478"/>
    </source>
</evidence>
<dbReference type="PIRSF" id="PIRSF036382">
    <property type="entry name" value="RR_antiterm"/>
    <property type="match status" value="1"/>
</dbReference>
<dbReference type="InterPro" id="IPR008327">
    <property type="entry name" value="Sig_transdc_resp-reg_antiterm"/>
</dbReference>
<keyword evidence="5" id="KW-1185">Reference proteome</keyword>
<dbReference type="Gene3D" id="3.40.50.2300">
    <property type="match status" value="1"/>
</dbReference>
<reference evidence="4 5" key="1">
    <citation type="submission" date="2019-02" db="EMBL/GenBank/DDBJ databases">
        <title>Deep-cultivation of Planctomycetes and their phenomic and genomic characterization uncovers novel biology.</title>
        <authorList>
            <person name="Wiegand S."/>
            <person name="Jogler M."/>
            <person name="Boedeker C."/>
            <person name="Pinto D."/>
            <person name="Vollmers J."/>
            <person name="Rivas-Marin E."/>
            <person name="Kohn T."/>
            <person name="Peeters S.H."/>
            <person name="Heuer A."/>
            <person name="Rast P."/>
            <person name="Oberbeckmann S."/>
            <person name="Bunk B."/>
            <person name="Jeske O."/>
            <person name="Meyerdierks A."/>
            <person name="Storesund J.E."/>
            <person name="Kallscheuer N."/>
            <person name="Luecker S."/>
            <person name="Lage O.M."/>
            <person name="Pohl T."/>
            <person name="Merkel B.J."/>
            <person name="Hornburger P."/>
            <person name="Mueller R.-W."/>
            <person name="Bruemmer F."/>
            <person name="Labrenz M."/>
            <person name="Spormann A.M."/>
            <person name="Op Den Camp H."/>
            <person name="Overmann J."/>
            <person name="Amann R."/>
            <person name="Jetten M.S.M."/>
            <person name="Mascher T."/>
            <person name="Medema M.H."/>
            <person name="Devos D.P."/>
            <person name="Kaster A.-K."/>
            <person name="Ovreas L."/>
            <person name="Rohde M."/>
            <person name="Galperin M.Y."/>
            <person name="Jogler C."/>
        </authorList>
    </citation>
    <scope>NUCLEOTIDE SEQUENCE [LARGE SCALE GENOMIC DNA]</scope>
    <source>
        <strain evidence="4 5">Pla123a</strain>
    </source>
</reference>
<dbReference type="InterPro" id="IPR036388">
    <property type="entry name" value="WH-like_DNA-bd_sf"/>
</dbReference>
<dbReference type="Pfam" id="PF00072">
    <property type="entry name" value="Response_reg"/>
    <property type="match status" value="1"/>
</dbReference>
<feature type="domain" description="ANTAR" evidence="3">
    <location>
        <begin position="129"/>
        <end position="190"/>
    </location>
</feature>
<dbReference type="InterPro" id="IPR011006">
    <property type="entry name" value="CheY-like_superfamily"/>
</dbReference>
<sequence>MAATMRSIEIVIAHGQDDTATKLHEIVSSLGHTVKATCRSTEDLLSECLPSPPNLIISGVEMDGGNAIDALVRISEHEPTPAIVLTPKRSLMNVEEALRDHVMAYLVEPIDPNQVKPTIYLVCERFKQFELLKAENDDLRQTLVERKVIEKAKGILMGQHELDEEHAFRKLQKLAQSKRTKLASMAQSIVDAAEAQGD</sequence>
<proteinExistence type="predicted"/>
<dbReference type="SMART" id="SM01012">
    <property type="entry name" value="ANTAR"/>
    <property type="match status" value="1"/>
</dbReference>